<gene>
    <name evidence="9" type="ORF">L323_18580</name>
</gene>
<dbReference type="CDD" id="cd06139">
    <property type="entry name" value="DNA_polA_I_Ecoli_like_exo"/>
    <property type="match status" value="1"/>
</dbReference>
<organism evidence="9 10">
    <name type="scientific">Ruminiclostridium papyrosolvens C7</name>
    <dbReference type="NCBI Taxonomy" id="1330534"/>
    <lineage>
        <taxon>Bacteria</taxon>
        <taxon>Bacillati</taxon>
        <taxon>Bacillota</taxon>
        <taxon>Clostridia</taxon>
        <taxon>Eubacteriales</taxon>
        <taxon>Oscillospiraceae</taxon>
        <taxon>Ruminiclostridium</taxon>
    </lineage>
</organism>
<comment type="similarity">
    <text evidence="1">Belongs to the DNA polymerase type-A family.</text>
</comment>
<feature type="domain" description="DNA-directed DNA polymerase family A palm" evidence="8">
    <location>
        <begin position="384"/>
        <end position="599"/>
    </location>
</feature>
<dbReference type="PRINTS" id="PR00868">
    <property type="entry name" value="DNAPOLI"/>
</dbReference>
<protein>
    <recommendedName>
        <fullName evidence="3">DNA polymerase I</fullName>
        <ecNumber evidence="2">2.7.7.7</ecNumber>
    </recommendedName>
</protein>
<dbReference type="InterPro" id="IPR043502">
    <property type="entry name" value="DNA/RNA_pol_sf"/>
</dbReference>
<evidence type="ECO:0000256" key="5">
    <source>
        <dbReference type="ARBA" id="ARBA00049244"/>
    </source>
</evidence>
<evidence type="ECO:0000259" key="8">
    <source>
        <dbReference type="SMART" id="SM00482"/>
    </source>
</evidence>
<dbReference type="SUPFAM" id="SSF56672">
    <property type="entry name" value="DNA/RNA polymerases"/>
    <property type="match status" value="1"/>
</dbReference>
<dbReference type="NCBIfam" id="NF011541">
    <property type="entry name" value="PRK14975.2-1"/>
    <property type="match status" value="1"/>
</dbReference>
<dbReference type="RefSeq" id="WP_020817087.1">
    <property type="nucleotide sequence ID" value="NZ_ATAY01000094.1"/>
</dbReference>
<dbReference type="PATRIC" id="fig|1330534.3.peg.3687"/>
<evidence type="ECO:0000256" key="1">
    <source>
        <dbReference type="ARBA" id="ARBA00007705"/>
    </source>
</evidence>
<dbReference type="GO" id="GO:0003677">
    <property type="term" value="F:DNA binding"/>
    <property type="evidence" value="ECO:0007669"/>
    <property type="project" value="InterPro"/>
</dbReference>
<dbReference type="Gene3D" id="3.30.420.10">
    <property type="entry name" value="Ribonuclease H-like superfamily/Ribonuclease H"/>
    <property type="match status" value="1"/>
</dbReference>
<dbReference type="GO" id="GO:0003887">
    <property type="term" value="F:DNA-directed DNA polymerase activity"/>
    <property type="evidence" value="ECO:0007669"/>
    <property type="project" value="UniProtKB-EC"/>
</dbReference>
<dbReference type="GO" id="GO:0008408">
    <property type="term" value="F:3'-5' exonuclease activity"/>
    <property type="evidence" value="ECO:0007669"/>
    <property type="project" value="InterPro"/>
</dbReference>
<comment type="catalytic activity">
    <reaction evidence="5">
        <text>DNA(n) + a 2'-deoxyribonucleoside 5'-triphosphate = DNA(n+1) + diphosphate</text>
        <dbReference type="Rhea" id="RHEA:22508"/>
        <dbReference type="Rhea" id="RHEA-COMP:17339"/>
        <dbReference type="Rhea" id="RHEA-COMP:17340"/>
        <dbReference type="ChEBI" id="CHEBI:33019"/>
        <dbReference type="ChEBI" id="CHEBI:61560"/>
        <dbReference type="ChEBI" id="CHEBI:173112"/>
        <dbReference type="EC" id="2.7.7.7"/>
    </reaction>
</comment>
<dbReference type="SMART" id="SM00482">
    <property type="entry name" value="POLAc"/>
    <property type="match status" value="1"/>
</dbReference>
<dbReference type="Gene3D" id="3.30.70.370">
    <property type="match status" value="1"/>
</dbReference>
<dbReference type="GO" id="GO:0006261">
    <property type="term" value="P:DNA-templated DNA replication"/>
    <property type="evidence" value="ECO:0007669"/>
    <property type="project" value="InterPro"/>
</dbReference>
<dbReference type="PANTHER" id="PTHR10133">
    <property type="entry name" value="DNA POLYMERASE I"/>
    <property type="match status" value="1"/>
</dbReference>
<evidence type="ECO:0000313" key="9">
    <source>
        <dbReference type="EMBL" id="EPR08124.1"/>
    </source>
</evidence>
<name>U4QYH9_9FIRM</name>
<evidence type="ECO:0000256" key="6">
    <source>
        <dbReference type="SAM" id="Coils"/>
    </source>
</evidence>
<dbReference type="EMBL" id="ATAY01000094">
    <property type="protein sequence ID" value="EPR08124.1"/>
    <property type="molecule type" value="Genomic_DNA"/>
</dbReference>
<evidence type="ECO:0000256" key="2">
    <source>
        <dbReference type="ARBA" id="ARBA00012417"/>
    </source>
</evidence>
<keyword evidence="4" id="KW-0235">DNA replication</keyword>
<dbReference type="PANTHER" id="PTHR10133:SF27">
    <property type="entry name" value="DNA POLYMERASE NU"/>
    <property type="match status" value="1"/>
</dbReference>
<dbReference type="AlphaFoldDB" id="U4QYH9"/>
<evidence type="ECO:0000259" key="7">
    <source>
        <dbReference type="SMART" id="SM00474"/>
    </source>
</evidence>
<dbReference type="STRING" id="1330534.L323_18580"/>
<comment type="caution">
    <text evidence="9">The sequence shown here is derived from an EMBL/GenBank/DDBJ whole genome shotgun (WGS) entry which is preliminary data.</text>
</comment>
<dbReference type="Pfam" id="PF01612">
    <property type="entry name" value="DNA_pol_A_exo1"/>
    <property type="match status" value="1"/>
</dbReference>
<reference evidence="9 10" key="1">
    <citation type="journal article" date="2013" name="Genome Announc.">
        <title>Draft Genome Sequence of the Cellulolytic Bacterium Clostridium papyrosolvens C7 (ATCC 700395).</title>
        <authorList>
            <person name="Zepeda V."/>
            <person name="Dassa B."/>
            <person name="Borovok I."/>
            <person name="Lamed R."/>
            <person name="Bayer E.A."/>
            <person name="Cate J.H."/>
        </authorList>
    </citation>
    <scope>NUCLEOTIDE SEQUENCE [LARGE SCALE GENOMIC DNA]</scope>
    <source>
        <strain evidence="9 10">C7</strain>
    </source>
</reference>
<dbReference type="Pfam" id="PF00476">
    <property type="entry name" value="DNA_pol_A"/>
    <property type="match status" value="1"/>
</dbReference>
<dbReference type="InterPro" id="IPR012337">
    <property type="entry name" value="RNaseH-like_sf"/>
</dbReference>
<dbReference type="Proteomes" id="UP000016860">
    <property type="component" value="Unassembled WGS sequence"/>
</dbReference>
<dbReference type="InterPro" id="IPR036397">
    <property type="entry name" value="RNaseH_sf"/>
</dbReference>
<feature type="domain" description="3'-5' exonuclease" evidence="7">
    <location>
        <begin position="3"/>
        <end position="201"/>
    </location>
</feature>
<dbReference type="Gene3D" id="1.20.1060.10">
    <property type="entry name" value="Taq DNA Polymerase, Chain T, domain 4"/>
    <property type="match status" value="1"/>
</dbReference>
<feature type="coiled-coil region" evidence="6">
    <location>
        <begin position="234"/>
        <end position="261"/>
    </location>
</feature>
<proteinExistence type="inferred from homology"/>
<dbReference type="SMART" id="SM00474">
    <property type="entry name" value="35EXOc"/>
    <property type="match status" value="1"/>
</dbReference>
<accession>U4QYH9</accession>
<dbReference type="GO" id="GO:0006302">
    <property type="term" value="P:double-strand break repair"/>
    <property type="evidence" value="ECO:0007669"/>
    <property type="project" value="TreeGrafter"/>
</dbReference>
<dbReference type="Gene3D" id="1.10.150.20">
    <property type="entry name" value="5' to 3' exonuclease, C-terminal subdomain"/>
    <property type="match status" value="1"/>
</dbReference>
<sequence>MDYKCVLDIKEIQEYINNKQLIAFDFETSPTDRFRDCDKVALDPYKAVITGISLSVEESSGIYIPLRHRTGKNIENPKKVFDYLKTGLFENRDIIKIAHNLNFEAMFLYHLGIIVKSPCYDTMEASQLTLKSNTEFRNLSDSGLKTLVAELYGIELPRFEEVTSGKHFDELDPQEFETIHYACADSDFALRLYHTFNKWFDRFLPKHRYIVEKLESPTAVYVGIMKHNGLLMDRELMLSKQKEAEKKLAEIKEEIAFFIGDVDMGENAGTAAFKNYLYKDLQLPVLKTTAKYKEAADDEAMILLSDWCRENRPELIKLFELVQEYRKWGKLKSTYIDGYLDYINSETGRIHPDLFPLGTDTGRFACRKPNLQNCPRKDNDPVGVRSFIKASKGNVLLSLDLSQIELRVGAFFCRDNKMLETYRTGGDIHGQTTSVIYKIPFPQAIDKNAEQYKERRTIAKNCNFGTFFGLFPKGLQRTLKFKAGLDTSLSECEQIISNLKLGYPMLTTWQDDVKKKAAIQKYTETYLGRRRYLPNINSDDWGKKSFAQRCALNTPIQGTAADILKLAIVRILSGLYEREWLKPLLQIHDELVFEVPHEKVTEAARFIKECMEIVPFEGFDVPILAEAAVGENFGDMKELEV</sequence>
<dbReference type="SUPFAM" id="SSF53098">
    <property type="entry name" value="Ribonuclease H-like"/>
    <property type="match status" value="1"/>
</dbReference>
<dbReference type="InterPro" id="IPR002298">
    <property type="entry name" value="DNA_polymerase_A"/>
</dbReference>
<keyword evidence="6" id="KW-0175">Coiled coil</keyword>
<dbReference type="OrthoDB" id="9806424at2"/>
<evidence type="ECO:0000256" key="4">
    <source>
        <dbReference type="ARBA" id="ARBA00022705"/>
    </source>
</evidence>
<dbReference type="EC" id="2.7.7.7" evidence="2"/>
<evidence type="ECO:0000256" key="3">
    <source>
        <dbReference type="ARBA" id="ARBA00020311"/>
    </source>
</evidence>
<dbReference type="InterPro" id="IPR002562">
    <property type="entry name" value="3'-5'_exonuclease_dom"/>
</dbReference>
<evidence type="ECO:0000313" key="10">
    <source>
        <dbReference type="Proteomes" id="UP000016860"/>
    </source>
</evidence>
<dbReference type="InterPro" id="IPR001098">
    <property type="entry name" value="DNA-dir_DNA_pol_A_palm_dom"/>
</dbReference>